<sequence length="308" mass="34090">MNISLRQMRAFAAVTQSGSFTGAARQLNLTQSAVSMLVQQLEQELHLQLFDRSRTAITLTEAGRNLLPLAQRILEDVRQVVEGASEIRALRRGFLRVSTSQMMACTWVASVLTDFGQQHPGISLRLKDAVADDVVDTVRHGAVELGIGPERATGDDVTRSFLMNVPIRLVCPKGHPAYERASVPWKDLRDERWISYSHEFGRHVERALHTHGHDFALNTASDVGFLTTAMALAGHGMGVLLAPEYARSFADNFGVRFVPLRAPAIQREYFVYQRKGQSLSPAAQTFLQMLRQRGGGAAVKRTARVARA</sequence>
<keyword evidence="2" id="KW-0805">Transcription regulation</keyword>
<dbReference type="RefSeq" id="WP_204731540.1">
    <property type="nucleotide sequence ID" value="NZ_JAVDWE010000001.1"/>
</dbReference>
<dbReference type="CDD" id="cd08440">
    <property type="entry name" value="PBP2_LTTR_like_4"/>
    <property type="match status" value="1"/>
</dbReference>
<protein>
    <submittedName>
        <fullName evidence="6">DNA-binding transcriptional LysR family regulator</fullName>
    </submittedName>
</protein>
<evidence type="ECO:0000256" key="4">
    <source>
        <dbReference type="ARBA" id="ARBA00023163"/>
    </source>
</evidence>
<dbReference type="EMBL" id="JAVDWE010000001">
    <property type="protein sequence ID" value="MDR7092528.1"/>
    <property type="molecule type" value="Genomic_DNA"/>
</dbReference>
<feature type="domain" description="HTH lysR-type" evidence="5">
    <location>
        <begin position="3"/>
        <end position="60"/>
    </location>
</feature>
<dbReference type="GO" id="GO:0003677">
    <property type="term" value="F:DNA binding"/>
    <property type="evidence" value="ECO:0007669"/>
    <property type="project" value="UniProtKB-KW"/>
</dbReference>
<keyword evidence="4" id="KW-0804">Transcription</keyword>
<dbReference type="PANTHER" id="PTHR30419">
    <property type="entry name" value="HTH-TYPE TRANSCRIPTIONAL REGULATOR YBHD"/>
    <property type="match status" value="1"/>
</dbReference>
<proteinExistence type="inferred from homology"/>
<evidence type="ECO:0000313" key="6">
    <source>
        <dbReference type="EMBL" id="MDR7092528.1"/>
    </source>
</evidence>
<evidence type="ECO:0000256" key="1">
    <source>
        <dbReference type="ARBA" id="ARBA00009437"/>
    </source>
</evidence>
<evidence type="ECO:0000259" key="5">
    <source>
        <dbReference type="PROSITE" id="PS50931"/>
    </source>
</evidence>
<dbReference type="Pfam" id="PF00126">
    <property type="entry name" value="HTH_1"/>
    <property type="match status" value="1"/>
</dbReference>
<organism evidence="6 7">
    <name type="scientific">Hydrogenophaga laconesensis</name>
    <dbReference type="NCBI Taxonomy" id="1805971"/>
    <lineage>
        <taxon>Bacteria</taxon>
        <taxon>Pseudomonadati</taxon>
        <taxon>Pseudomonadota</taxon>
        <taxon>Betaproteobacteria</taxon>
        <taxon>Burkholderiales</taxon>
        <taxon>Comamonadaceae</taxon>
        <taxon>Hydrogenophaga</taxon>
    </lineage>
</organism>
<dbReference type="InterPro" id="IPR005119">
    <property type="entry name" value="LysR_subst-bd"/>
</dbReference>
<comment type="caution">
    <text evidence="6">The sequence shown here is derived from an EMBL/GenBank/DDBJ whole genome shotgun (WGS) entry which is preliminary data.</text>
</comment>
<keyword evidence="7" id="KW-1185">Reference proteome</keyword>
<comment type="similarity">
    <text evidence="1">Belongs to the LysR transcriptional regulatory family.</text>
</comment>
<dbReference type="Gene3D" id="3.40.190.290">
    <property type="match status" value="1"/>
</dbReference>
<evidence type="ECO:0000313" key="7">
    <source>
        <dbReference type="Proteomes" id="UP001265550"/>
    </source>
</evidence>
<accession>A0ABU1V5B9</accession>
<dbReference type="PROSITE" id="PS50931">
    <property type="entry name" value="HTH_LYSR"/>
    <property type="match status" value="1"/>
</dbReference>
<evidence type="ECO:0000256" key="3">
    <source>
        <dbReference type="ARBA" id="ARBA00023125"/>
    </source>
</evidence>
<gene>
    <name evidence="6" type="ORF">J2X09_000251</name>
</gene>
<dbReference type="SUPFAM" id="SSF53850">
    <property type="entry name" value="Periplasmic binding protein-like II"/>
    <property type="match status" value="1"/>
</dbReference>
<dbReference type="SUPFAM" id="SSF46785">
    <property type="entry name" value="Winged helix' DNA-binding domain"/>
    <property type="match status" value="1"/>
</dbReference>
<keyword evidence="3 6" id="KW-0238">DNA-binding</keyword>
<dbReference type="InterPro" id="IPR036390">
    <property type="entry name" value="WH_DNA-bd_sf"/>
</dbReference>
<name>A0ABU1V5B9_9BURK</name>
<dbReference type="PRINTS" id="PR00039">
    <property type="entry name" value="HTHLYSR"/>
</dbReference>
<dbReference type="InterPro" id="IPR036388">
    <property type="entry name" value="WH-like_DNA-bd_sf"/>
</dbReference>
<reference evidence="6 7" key="1">
    <citation type="submission" date="2023-07" db="EMBL/GenBank/DDBJ databases">
        <title>Sorghum-associated microbial communities from plants grown in Nebraska, USA.</title>
        <authorList>
            <person name="Schachtman D."/>
        </authorList>
    </citation>
    <scope>NUCLEOTIDE SEQUENCE [LARGE SCALE GENOMIC DNA]</scope>
    <source>
        <strain evidence="6 7">BE240</strain>
    </source>
</reference>
<dbReference type="Proteomes" id="UP001265550">
    <property type="component" value="Unassembled WGS sequence"/>
</dbReference>
<dbReference type="Gene3D" id="1.10.10.10">
    <property type="entry name" value="Winged helix-like DNA-binding domain superfamily/Winged helix DNA-binding domain"/>
    <property type="match status" value="1"/>
</dbReference>
<dbReference type="PANTHER" id="PTHR30419:SF30">
    <property type="entry name" value="LYSR FAMILY TRANSCRIPTIONAL REGULATOR"/>
    <property type="match status" value="1"/>
</dbReference>
<dbReference type="InterPro" id="IPR000847">
    <property type="entry name" value="LysR_HTH_N"/>
</dbReference>
<evidence type="ECO:0000256" key="2">
    <source>
        <dbReference type="ARBA" id="ARBA00023015"/>
    </source>
</evidence>
<dbReference type="InterPro" id="IPR050950">
    <property type="entry name" value="HTH-type_LysR_regulators"/>
</dbReference>
<dbReference type="Pfam" id="PF03466">
    <property type="entry name" value="LysR_substrate"/>
    <property type="match status" value="1"/>
</dbReference>